<dbReference type="Proteomes" id="UP001054821">
    <property type="component" value="Chromosome 8"/>
</dbReference>
<evidence type="ECO:0000259" key="3">
    <source>
        <dbReference type="PROSITE" id="PS50158"/>
    </source>
</evidence>
<protein>
    <recommendedName>
        <fullName evidence="3">CCHC-type domain-containing protein</fullName>
    </recommendedName>
</protein>
<evidence type="ECO:0000256" key="2">
    <source>
        <dbReference type="SAM" id="MobiDB-lite"/>
    </source>
</evidence>
<feature type="region of interest" description="Disordered" evidence="2">
    <location>
        <begin position="79"/>
        <end position="120"/>
    </location>
</feature>
<keyword evidence="5" id="KW-1185">Reference proteome</keyword>
<evidence type="ECO:0000313" key="5">
    <source>
        <dbReference type="Proteomes" id="UP001054821"/>
    </source>
</evidence>
<evidence type="ECO:0000256" key="1">
    <source>
        <dbReference type="PROSITE-ProRule" id="PRU00047"/>
    </source>
</evidence>
<organism evidence="4 5">
    <name type="scientific">Prunus dulcis</name>
    <name type="common">Almond</name>
    <name type="synonym">Amygdalus dulcis</name>
    <dbReference type="NCBI Taxonomy" id="3755"/>
    <lineage>
        <taxon>Eukaryota</taxon>
        <taxon>Viridiplantae</taxon>
        <taxon>Streptophyta</taxon>
        <taxon>Embryophyta</taxon>
        <taxon>Tracheophyta</taxon>
        <taxon>Spermatophyta</taxon>
        <taxon>Magnoliopsida</taxon>
        <taxon>eudicotyledons</taxon>
        <taxon>Gunneridae</taxon>
        <taxon>Pentapetalae</taxon>
        <taxon>rosids</taxon>
        <taxon>fabids</taxon>
        <taxon>Rosales</taxon>
        <taxon>Rosaceae</taxon>
        <taxon>Amygdaloideae</taxon>
        <taxon>Amygdaleae</taxon>
        <taxon>Prunus</taxon>
    </lineage>
</organism>
<dbReference type="InterPro" id="IPR001878">
    <property type="entry name" value="Znf_CCHC"/>
</dbReference>
<feature type="compositionally biased region" description="Polar residues" evidence="2">
    <location>
        <begin position="81"/>
        <end position="95"/>
    </location>
</feature>
<keyword evidence="1" id="KW-0862">Zinc</keyword>
<dbReference type="GO" id="GO:0003676">
    <property type="term" value="F:nucleic acid binding"/>
    <property type="evidence" value="ECO:0007669"/>
    <property type="project" value="InterPro"/>
</dbReference>
<reference evidence="4 5" key="1">
    <citation type="journal article" date="2022" name="G3 (Bethesda)">
        <title>Whole-genome sequence and methylome profiling of the almond [Prunus dulcis (Mill.) D.A. Webb] cultivar 'Nonpareil'.</title>
        <authorList>
            <person name="D'Amico-Willman K.M."/>
            <person name="Ouma W.Z."/>
            <person name="Meulia T."/>
            <person name="Sideli G.M."/>
            <person name="Gradziel T.M."/>
            <person name="Fresnedo-Ramirez J."/>
        </authorList>
    </citation>
    <scope>NUCLEOTIDE SEQUENCE [LARGE SCALE GENOMIC DNA]</scope>
    <source>
        <strain evidence="4">Clone GOH B32 T37-40</strain>
    </source>
</reference>
<keyword evidence="1" id="KW-0479">Metal-binding</keyword>
<proteinExistence type="predicted"/>
<dbReference type="PROSITE" id="PS50158">
    <property type="entry name" value="ZF_CCHC"/>
    <property type="match status" value="1"/>
</dbReference>
<feature type="domain" description="CCHC-type" evidence="3">
    <location>
        <begin position="126"/>
        <end position="141"/>
    </location>
</feature>
<accession>A0AAD4YL84</accession>
<evidence type="ECO:0000313" key="4">
    <source>
        <dbReference type="EMBL" id="KAI5312894.1"/>
    </source>
</evidence>
<comment type="caution">
    <text evidence="4">The sequence shown here is derived from an EMBL/GenBank/DDBJ whole genome shotgun (WGS) entry which is preliminary data.</text>
</comment>
<feature type="compositionally biased region" description="Basic residues" evidence="2">
    <location>
        <begin position="100"/>
        <end position="112"/>
    </location>
</feature>
<dbReference type="GO" id="GO:0008270">
    <property type="term" value="F:zinc ion binding"/>
    <property type="evidence" value="ECO:0007669"/>
    <property type="project" value="UniProtKB-KW"/>
</dbReference>
<keyword evidence="1" id="KW-0863">Zinc-finger</keyword>
<gene>
    <name evidence="4" type="ORF">L3X38_042068</name>
</gene>
<dbReference type="AlphaFoldDB" id="A0AAD4YL84"/>
<sequence length="146" mass="16386">MPDKYILKRWKKTVKSGLVSYANGNEIKDSADPGLLIKRSTMSQLASDVVEDALMSEEGCELLSETLKSLQVKLKLLKDGPSNNEVRGSSSQTQYMKDPKRVRCKGRSKRVTGAKEKGMKQGIRHCRECGHIGHDRRQCPRNLNTP</sequence>
<name>A0AAD4YL84_PRUDU</name>
<dbReference type="EMBL" id="JAJFAZ020000008">
    <property type="protein sequence ID" value="KAI5312894.1"/>
    <property type="molecule type" value="Genomic_DNA"/>
</dbReference>